<dbReference type="eggNOG" id="KOG2933">
    <property type="taxonomic scope" value="Eukaryota"/>
</dbReference>
<feature type="domain" description="TOG" evidence="5">
    <location>
        <begin position="252"/>
        <end position="476"/>
    </location>
</feature>
<dbReference type="Ensembl" id="ENSLACT00000001399.1">
    <property type="protein sequence ID" value="ENSLACP00000001387.1"/>
    <property type="gene ID" value="ENSLACG00000001244.1"/>
</dbReference>
<evidence type="ECO:0000256" key="3">
    <source>
        <dbReference type="ARBA" id="ARBA00023212"/>
    </source>
</evidence>
<dbReference type="EMBL" id="AFYH01263074">
    <property type="status" value="NOT_ANNOTATED_CDS"/>
    <property type="molecule type" value="Genomic_DNA"/>
</dbReference>
<evidence type="ECO:0000256" key="1">
    <source>
        <dbReference type="ARBA" id="ARBA00004245"/>
    </source>
</evidence>
<name>H2ZVG6_LATCH</name>
<dbReference type="InterPro" id="IPR016024">
    <property type="entry name" value="ARM-type_fold"/>
</dbReference>
<keyword evidence="3" id="KW-0206">Cytoskeleton</keyword>
<proteinExistence type="predicted"/>
<dbReference type="Gene3D" id="1.25.10.10">
    <property type="entry name" value="Leucine-rich Repeat Variant"/>
    <property type="match status" value="2"/>
</dbReference>
<keyword evidence="2" id="KW-0963">Cytoplasm</keyword>
<dbReference type="GO" id="GO:0008017">
    <property type="term" value="F:microtubule binding"/>
    <property type="evidence" value="ECO:0007669"/>
    <property type="project" value="TreeGrafter"/>
</dbReference>
<dbReference type="InterPro" id="IPR011989">
    <property type="entry name" value="ARM-like"/>
</dbReference>
<dbReference type="AlphaFoldDB" id="H2ZVG6"/>
<dbReference type="STRING" id="7897.ENSLACP00000001387"/>
<reference evidence="6" key="2">
    <citation type="submission" date="2025-08" db="UniProtKB">
        <authorList>
            <consortium name="Ensembl"/>
        </authorList>
    </citation>
    <scope>IDENTIFICATION</scope>
</reference>
<dbReference type="SUPFAM" id="SSF48371">
    <property type="entry name" value="ARM repeat"/>
    <property type="match status" value="1"/>
</dbReference>
<dbReference type="InterPro" id="IPR034085">
    <property type="entry name" value="TOG"/>
</dbReference>
<dbReference type="SMART" id="SM01349">
    <property type="entry name" value="TOG"/>
    <property type="match status" value="1"/>
</dbReference>
<dbReference type="GeneTree" id="ENSGT00940000158712"/>
<evidence type="ECO:0000256" key="4">
    <source>
        <dbReference type="SAM" id="MobiDB-lite"/>
    </source>
</evidence>
<dbReference type="GO" id="GO:0005881">
    <property type="term" value="C:cytoplasmic microtubule"/>
    <property type="evidence" value="ECO:0007669"/>
    <property type="project" value="TreeGrafter"/>
</dbReference>
<evidence type="ECO:0000256" key="2">
    <source>
        <dbReference type="ARBA" id="ARBA00022490"/>
    </source>
</evidence>
<keyword evidence="7" id="KW-1185">Reference proteome</keyword>
<sequence>MEENVIIQQLNCTQNPSRRVEAIRAVRAHILRNGGRLEFKNRNAILSALSQVLVDSGRDVKAPCIQLISEIIQTSDLDVEHFRVDVLPKLIWNLREENSAVRKELVQTLHKCLIHSSDPLDVFYALVEHGLECKDPRVRIATTFILPILLTKEYLSLDLFEIVHSLAKKLGGSNGLDDPVVAYSTMEHIRQQLGEDDFISYLKRLPPALRRDYSRFVEVQFKQRAHLNNELATEVVQSFQDNSETWSEDHSNLKFGVIPEELHYRLVDHDYITRTQAVEELKDIIRVHFVSPCSANVVGFIGFLCNLLDDSNFKVVHATLEILNLLVLKLSQNVEQYLKPIISAAVKVLGDNRVVPKEQCMKVFMGLMKTVGPEKVLDLLLENIKHKNCRVREEVVNAVIASLLTYPSEVFDLPKLCFAIAPALIDGKRKVRHAALEAFAVLASFMSVEEKPALNKAVDKVELEEELDGLSVAVCARLARRTLPKLTPQGLVEYAVPMPSSAHGRGAQAPRPQGADTEWVLAGGRMQSAQNYCGSVDSDSVRVYRSSSPHSDEVISNRRVLSAGKGKNKLPWENQSSAAPG</sequence>
<feature type="region of interest" description="Disordered" evidence="4">
    <location>
        <begin position="543"/>
        <end position="581"/>
    </location>
</feature>
<dbReference type="InParanoid" id="H2ZVG6"/>
<reference evidence="6" key="3">
    <citation type="submission" date="2025-09" db="UniProtKB">
        <authorList>
            <consortium name="Ensembl"/>
        </authorList>
    </citation>
    <scope>IDENTIFICATION</scope>
</reference>
<dbReference type="PANTHER" id="PTHR21567:SF87">
    <property type="entry name" value="CRESCERIN-LIKE PROTEIN CHE-12"/>
    <property type="match status" value="1"/>
</dbReference>
<protein>
    <recommendedName>
        <fullName evidence="5">TOG domain-containing protein</fullName>
    </recommendedName>
</protein>
<dbReference type="GO" id="GO:0000226">
    <property type="term" value="P:microtubule cytoskeleton organization"/>
    <property type="evidence" value="ECO:0007669"/>
    <property type="project" value="TreeGrafter"/>
</dbReference>
<evidence type="ECO:0000313" key="7">
    <source>
        <dbReference type="Proteomes" id="UP000008672"/>
    </source>
</evidence>
<dbReference type="Proteomes" id="UP000008672">
    <property type="component" value="Unassembled WGS sequence"/>
</dbReference>
<evidence type="ECO:0000313" key="6">
    <source>
        <dbReference type="Ensembl" id="ENSLACP00000001387.1"/>
    </source>
</evidence>
<comment type="subcellular location">
    <subcellularLocation>
        <location evidence="1">Cytoplasm</location>
        <location evidence="1">Cytoskeleton</location>
    </subcellularLocation>
</comment>
<organism evidence="6 7">
    <name type="scientific">Latimeria chalumnae</name>
    <name type="common">Coelacanth</name>
    <dbReference type="NCBI Taxonomy" id="7897"/>
    <lineage>
        <taxon>Eukaryota</taxon>
        <taxon>Metazoa</taxon>
        <taxon>Chordata</taxon>
        <taxon>Craniata</taxon>
        <taxon>Vertebrata</taxon>
        <taxon>Euteleostomi</taxon>
        <taxon>Coelacanthiformes</taxon>
        <taxon>Coelacanthidae</taxon>
        <taxon>Latimeria</taxon>
    </lineage>
</organism>
<dbReference type="Pfam" id="PF21041">
    <property type="entry name" value="XMAP215_CLASP_TOG"/>
    <property type="match status" value="1"/>
</dbReference>
<reference evidence="7" key="1">
    <citation type="submission" date="2011-08" db="EMBL/GenBank/DDBJ databases">
        <title>The draft genome of Latimeria chalumnae.</title>
        <authorList>
            <person name="Di Palma F."/>
            <person name="Alfoldi J."/>
            <person name="Johnson J."/>
            <person name="Berlin A."/>
            <person name="Gnerre S."/>
            <person name="Jaffe D."/>
            <person name="MacCallum I."/>
            <person name="Young S."/>
            <person name="Walker B.J."/>
            <person name="Lander E."/>
            <person name="Lindblad-Toh K."/>
        </authorList>
    </citation>
    <scope>NUCLEOTIDE SEQUENCE [LARGE SCALE GENOMIC DNA]</scope>
    <source>
        <strain evidence="7">Wild caught</strain>
    </source>
</reference>
<dbReference type="PANTHER" id="PTHR21567">
    <property type="entry name" value="CLASP"/>
    <property type="match status" value="1"/>
</dbReference>
<dbReference type="GO" id="GO:0005929">
    <property type="term" value="C:cilium"/>
    <property type="evidence" value="ECO:0007669"/>
    <property type="project" value="TreeGrafter"/>
</dbReference>
<dbReference type="HOGENOM" id="CLU_021460_0_0_1"/>
<dbReference type="OMA" id="KIAMCLR"/>
<dbReference type="InterPro" id="IPR048491">
    <property type="entry name" value="XMAP215_CLASP_TOG"/>
</dbReference>
<accession>H2ZVG6</accession>
<evidence type="ECO:0000259" key="5">
    <source>
        <dbReference type="SMART" id="SM01349"/>
    </source>
</evidence>